<dbReference type="SUPFAM" id="SSF56176">
    <property type="entry name" value="FAD-binding/transporter-associated domain-like"/>
    <property type="match status" value="1"/>
</dbReference>
<keyword evidence="1" id="KW-0285">Flavoprotein</keyword>
<evidence type="ECO:0000313" key="5">
    <source>
        <dbReference type="Proteomes" id="UP000095401"/>
    </source>
</evidence>
<dbReference type="RefSeq" id="WP_070079708.1">
    <property type="nucleotide sequence ID" value="NZ_CP017415.1"/>
</dbReference>
<keyword evidence="5" id="KW-1185">Reference proteome</keyword>
<dbReference type="InterPro" id="IPR016169">
    <property type="entry name" value="FAD-bd_PCMH_sub2"/>
</dbReference>
<dbReference type="InterPro" id="IPR016164">
    <property type="entry name" value="FAD-linked_Oxase-like_C"/>
</dbReference>
<dbReference type="NCBIfam" id="NF008439">
    <property type="entry name" value="PRK11282.1"/>
    <property type="match status" value="1"/>
</dbReference>
<dbReference type="GO" id="GO:0071949">
    <property type="term" value="F:FAD binding"/>
    <property type="evidence" value="ECO:0007669"/>
    <property type="project" value="InterPro"/>
</dbReference>
<dbReference type="GO" id="GO:0003824">
    <property type="term" value="F:catalytic activity"/>
    <property type="evidence" value="ECO:0007669"/>
    <property type="project" value="InterPro"/>
</dbReference>
<evidence type="ECO:0000256" key="1">
    <source>
        <dbReference type="ARBA" id="ARBA00022630"/>
    </source>
</evidence>
<sequence length="354" mass="37973">MEERDIAAVLTEQVSEAVDTGRGLRIVGGGSKAFLGQAEATDVLDIGGHRGIVHYEPVELVITARAGTPIAEIEAVLAAHGQMLPFEPPRFGPTATLGGTLAMNLSGPRRPFAGAARDFLLGTRIINGRGEMLRFGGEVMKNVAGYDLSRLMAGSHGTLGVLLDASMKILPRPPAELTLRQELSPEEAIRQLNTWAGQPLPLSAGAYDGACVYLRLSGSETALRAAQRRIGGEPVEDGADFWHRLREHEHAFFRHPGRLWRLSVASSAAPIELPGNWLVDWAGAQRWYAGDADAAMVRQAAVRAGGHATLWRGEADAPRYQPLAPMVLALHRRLKAALDPAGILNAGHPLYPQA</sequence>
<dbReference type="SUPFAM" id="SSF55103">
    <property type="entry name" value="FAD-linked oxidases, C-terminal domain"/>
    <property type="match status" value="1"/>
</dbReference>
<dbReference type="InterPro" id="IPR006094">
    <property type="entry name" value="Oxid_FAD_bind_N"/>
</dbReference>
<organism evidence="4 5">
    <name type="scientific">Acidihalobacter yilgarnensis</name>
    <dbReference type="NCBI Taxonomy" id="2819280"/>
    <lineage>
        <taxon>Bacteria</taxon>
        <taxon>Pseudomonadati</taxon>
        <taxon>Pseudomonadota</taxon>
        <taxon>Gammaproteobacteria</taxon>
        <taxon>Chromatiales</taxon>
        <taxon>Ectothiorhodospiraceae</taxon>
        <taxon>Acidihalobacter</taxon>
    </lineage>
</organism>
<gene>
    <name evidence="4" type="ORF">BI364_16745</name>
</gene>
<protein>
    <submittedName>
        <fullName evidence="4">Glycolate oxidase subunit GlcE</fullName>
    </submittedName>
</protein>
<dbReference type="PANTHER" id="PTHR11748">
    <property type="entry name" value="D-LACTATE DEHYDROGENASE"/>
    <property type="match status" value="1"/>
</dbReference>
<proteinExistence type="predicted"/>
<dbReference type="PANTHER" id="PTHR11748:SF103">
    <property type="entry name" value="GLYCOLATE OXIDASE SUBUNIT GLCE"/>
    <property type="match status" value="1"/>
</dbReference>
<evidence type="ECO:0000313" key="4">
    <source>
        <dbReference type="EMBL" id="AOU99359.1"/>
    </source>
</evidence>
<dbReference type="Pfam" id="PF01565">
    <property type="entry name" value="FAD_binding_4"/>
    <property type="match status" value="1"/>
</dbReference>
<dbReference type="Gene3D" id="3.30.465.10">
    <property type="match status" value="1"/>
</dbReference>
<dbReference type="EMBL" id="CP017415">
    <property type="protein sequence ID" value="AOU99359.1"/>
    <property type="molecule type" value="Genomic_DNA"/>
</dbReference>
<dbReference type="PROSITE" id="PS51387">
    <property type="entry name" value="FAD_PCMH"/>
    <property type="match status" value="1"/>
</dbReference>
<dbReference type="Proteomes" id="UP000095401">
    <property type="component" value="Chromosome"/>
</dbReference>
<dbReference type="InterPro" id="IPR036318">
    <property type="entry name" value="FAD-bd_PCMH-like_sf"/>
</dbReference>
<reference evidence="5" key="1">
    <citation type="submission" date="2016-09" db="EMBL/GenBank/DDBJ databases">
        <title>Acidihalobacter prosperus F5.</title>
        <authorList>
            <person name="Khaleque H.N."/>
            <person name="Ramsay J.P."/>
            <person name="Kaksonen A.H."/>
            <person name="Boxall N.J."/>
            <person name="Watkin E.L.J."/>
        </authorList>
    </citation>
    <scope>NUCLEOTIDE SEQUENCE [LARGE SCALE GENOMIC DNA]</scope>
    <source>
        <strain evidence="5">F5</strain>
    </source>
</reference>
<dbReference type="KEGG" id="aprs:BI364_16745"/>
<dbReference type="AlphaFoldDB" id="A0A1D8IS97"/>
<evidence type="ECO:0000259" key="3">
    <source>
        <dbReference type="PROSITE" id="PS51387"/>
    </source>
</evidence>
<dbReference type="InterPro" id="IPR016166">
    <property type="entry name" value="FAD-bd_PCMH"/>
</dbReference>
<keyword evidence="2" id="KW-0274">FAD</keyword>
<evidence type="ECO:0000256" key="2">
    <source>
        <dbReference type="ARBA" id="ARBA00022827"/>
    </source>
</evidence>
<feature type="domain" description="FAD-binding PCMH-type" evidence="3">
    <location>
        <begin position="1"/>
        <end position="172"/>
    </location>
</feature>
<accession>A0A1D8IS97</accession>
<name>A0A1D8IS97_9GAMM</name>